<dbReference type="Proteomes" id="UP000184357">
    <property type="component" value="Unassembled WGS sequence"/>
</dbReference>
<keyword evidence="5" id="KW-0808">Transferase</keyword>
<evidence type="ECO:0000256" key="1">
    <source>
        <dbReference type="ARBA" id="ARBA00004496"/>
    </source>
</evidence>
<comment type="catalytic activity">
    <reaction evidence="11">
        <text>L-threonine + hydrogencarbonate + ATP = L-threonylcarbamoyladenylate + diphosphate + H2O</text>
        <dbReference type="Rhea" id="RHEA:36407"/>
        <dbReference type="ChEBI" id="CHEBI:15377"/>
        <dbReference type="ChEBI" id="CHEBI:17544"/>
        <dbReference type="ChEBI" id="CHEBI:30616"/>
        <dbReference type="ChEBI" id="CHEBI:33019"/>
        <dbReference type="ChEBI" id="CHEBI:57926"/>
        <dbReference type="ChEBI" id="CHEBI:73682"/>
        <dbReference type="EC" id="2.7.7.87"/>
    </reaction>
</comment>
<accession>A0A1M5QHF2</accession>
<evidence type="ECO:0000256" key="11">
    <source>
        <dbReference type="ARBA" id="ARBA00048366"/>
    </source>
</evidence>
<protein>
    <recommendedName>
        <fullName evidence="10">L-threonylcarbamoyladenylate synthase</fullName>
        <ecNumber evidence="3">2.7.7.87</ecNumber>
    </recommendedName>
    <alternativeName>
        <fullName evidence="10">L-threonylcarbamoyladenylate synthase</fullName>
    </alternativeName>
</protein>
<dbReference type="InterPro" id="IPR050156">
    <property type="entry name" value="TC-AMP_synthase_SUA5"/>
</dbReference>
<keyword evidence="9" id="KW-0067">ATP-binding</keyword>
<dbReference type="GO" id="GO:0008033">
    <property type="term" value="P:tRNA processing"/>
    <property type="evidence" value="ECO:0007669"/>
    <property type="project" value="UniProtKB-KW"/>
</dbReference>
<evidence type="ECO:0000256" key="2">
    <source>
        <dbReference type="ARBA" id="ARBA00007663"/>
    </source>
</evidence>
<dbReference type="PANTHER" id="PTHR17490">
    <property type="entry name" value="SUA5"/>
    <property type="match status" value="1"/>
</dbReference>
<sequence>MPVDRSDDEPGGETGVGRIDDNEVARAAAAIRDGESVVYPTETVYGLGADATDPAAVERVFELKRRPRDKPLSVAFGSVDAALSLVPASDRAARFARAVLPGPVTVVVDRGDALPGELTGGEPRVGIRVPDHETARALADAAGPITATSANRSGAGSVRRVSDLDPQVRDGCAAVLDGDETPGGESTVVDPDRGVIHRAGPLADEIREWLASEP</sequence>
<dbReference type="GO" id="GO:0003725">
    <property type="term" value="F:double-stranded RNA binding"/>
    <property type="evidence" value="ECO:0007669"/>
    <property type="project" value="InterPro"/>
</dbReference>
<evidence type="ECO:0000256" key="12">
    <source>
        <dbReference type="SAM" id="MobiDB-lite"/>
    </source>
</evidence>
<evidence type="ECO:0000256" key="5">
    <source>
        <dbReference type="ARBA" id="ARBA00022679"/>
    </source>
</evidence>
<feature type="region of interest" description="Disordered" evidence="12">
    <location>
        <begin position="1"/>
        <end position="20"/>
    </location>
</feature>
<dbReference type="GO" id="GO:0005737">
    <property type="term" value="C:cytoplasm"/>
    <property type="evidence" value="ECO:0007669"/>
    <property type="project" value="UniProtKB-SubCell"/>
</dbReference>
<dbReference type="PANTHER" id="PTHR17490:SF16">
    <property type="entry name" value="THREONYLCARBAMOYL-AMP SYNTHASE"/>
    <property type="match status" value="1"/>
</dbReference>
<keyword evidence="8" id="KW-0547">Nucleotide-binding</keyword>
<evidence type="ECO:0000256" key="7">
    <source>
        <dbReference type="ARBA" id="ARBA00022695"/>
    </source>
</evidence>
<dbReference type="Pfam" id="PF01300">
    <property type="entry name" value="Sua5_yciO_yrdC"/>
    <property type="match status" value="1"/>
</dbReference>
<dbReference type="GO" id="GO:0061710">
    <property type="term" value="F:L-threonylcarbamoyladenylate synthase"/>
    <property type="evidence" value="ECO:0007669"/>
    <property type="project" value="UniProtKB-EC"/>
</dbReference>
<dbReference type="PROSITE" id="PS51163">
    <property type="entry name" value="YRDC"/>
    <property type="match status" value="1"/>
</dbReference>
<evidence type="ECO:0000313" key="15">
    <source>
        <dbReference type="Proteomes" id="UP000184357"/>
    </source>
</evidence>
<feature type="compositionally biased region" description="Acidic residues" evidence="12">
    <location>
        <begin position="1"/>
        <end position="11"/>
    </location>
</feature>
<evidence type="ECO:0000259" key="13">
    <source>
        <dbReference type="PROSITE" id="PS51163"/>
    </source>
</evidence>
<dbReference type="EMBL" id="FQWV01000004">
    <property type="protein sequence ID" value="SHH13532.1"/>
    <property type="molecule type" value="Genomic_DNA"/>
</dbReference>
<name>A0A1M5QHF2_9EURY</name>
<dbReference type="NCBIfam" id="TIGR00057">
    <property type="entry name" value="L-threonylcarbamoyladenylate synthase"/>
    <property type="match status" value="1"/>
</dbReference>
<dbReference type="GO" id="GO:0000049">
    <property type="term" value="F:tRNA binding"/>
    <property type="evidence" value="ECO:0007669"/>
    <property type="project" value="TreeGrafter"/>
</dbReference>
<dbReference type="GO" id="GO:0005524">
    <property type="term" value="F:ATP binding"/>
    <property type="evidence" value="ECO:0007669"/>
    <property type="project" value="UniProtKB-KW"/>
</dbReference>
<dbReference type="STRING" id="43928.SAMN05443636_1909"/>
<evidence type="ECO:0000256" key="8">
    <source>
        <dbReference type="ARBA" id="ARBA00022741"/>
    </source>
</evidence>
<dbReference type="Gene3D" id="3.90.870.10">
    <property type="entry name" value="DHBP synthase"/>
    <property type="match status" value="1"/>
</dbReference>
<dbReference type="RefSeq" id="WP_079991583.1">
    <property type="nucleotide sequence ID" value="NZ_FQWV01000004.1"/>
</dbReference>
<proteinExistence type="inferred from homology"/>
<gene>
    <name evidence="14" type="ORF">SAMN05443636_1909</name>
</gene>
<dbReference type="EC" id="2.7.7.87" evidence="3"/>
<comment type="similarity">
    <text evidence="2">Belongs to the SUA5 family.</text>
</comment>
<keyword evidence="7" id="KW-0548">Nucleotidyltransferase</keyword>
<dbReference type="SUPFAM" id="SSF55821">
    <property type="entry name" value="YrdC/RibB"/>
    <property type="match status" value="1"/>
</dbReference>
<evidence type="ECO:0000256" key="3">
    <source>
        <dbReference type="ARBA" id="ARBA00012584"/>
    </source>
</evidence>
<feature type="domain" description="YrdC-like" evidence="13">
    <location>
        <begin position="21"/>
        <end position="202"/>
    </location>
</feature>
<comment type="subcellular location">
    <subcellularLocation>
        <location evidence="1">Cytoplasm</location>
    </subcellularLocation>
</comment>
<evidence type="ECO:0000256" key="4">
    <source>
        <dbReference type="ARBA" id="ARBA00022490"/>
    </source>
</evidence>
<keyword evidence="6" id="KW-0819">tRNA processing</keyword>
<reference evidence="14 15" key="1">
    <citation type="submission" date="2016-11" db="EMBL/GenBank/DDBJ databases">
        <authorList>
            <person name="Jaros S."/>
            <person name="Januszkiewicz K."/>
            <person name="Wedrychowicz H."/>
        </authorList>
    </citation>
    <scope>NUCLEOTIDE SEQUENCE [LARGE SCALE GENOMIC DNA]</scope>
    <source>
        <strain evidence="14 15">DSM 9297</strain>
    </source>
</reference>
<dbReference type="OrthoDB" id="39992at2157"/>
<evidence type="ECO:0000256" key="10">
    <source>
        <dbReference type="ARBA" id="ARBA00029774"/>
    </source>
</evidence>
<keyword evidence="4" id="KW-0963">Cytoplasm</keyword>
<evidence type="ECO:0000256" key="9">
    <source>
        <dbReference type="ARBA" id="ARBA00022840"/>
    </source>
</evidence>
<organism evidence="14 15">
    <name type="scientific">Halobaculum gomorrense</name>
    <dbReference type="NCBI Taxonomy" id="43928"/>
    <lineage>
        <taxon>Archaea</taxon>
        <taxon>Methanobacteriati</taxon>
        <taxon>Methanobacteriota</taxon>
        <taxon>Stenosarchaea group</taxon>
        <taxon>Halobacteria</taxon>
        <taxon>Halobacteriales</taxon>
        <taxon>Haloferacaceae</taxon>
        <taxon>Halobaculum</taxon>
    </lineage>
</organism>
<keyword evidence="15" id="KW-1185">Reference proteome</keyword>
<dbReference type="GO" id="GO:0006450">
    <property type="term" value="P:regulation of translational fidelity"/>
    <property type="evidence" value="ECO:0007669"/>
    <property type="project" value="TreeGrafter"/>
</dbReference>
<evidence type="ECO:0000256" key="6">
    <source>
        <dbReference type="ARBA" id="ARBA00022694"/>
    </source>
</evidence>
<dbReference type="InterPro" id="IPR017945">
    <property type="entry name" value="DHBP_synth_RibB-like_a/b_dom"/>
</dbReference>
<dbReference type="AlphaFoldDB" id="A0A1M5QHF2"/>
<dbReference type="InterPro" id="IPR006070">
    <property type="entry name" value="Sua5-like_dom"/>
</dbReference>
<evidence type="ECO:0000313" key="14">
    <source>
        <dbReference type="EMBL" id="SHH13532.1"/>
    </source>
</evidence>